<protein>
    <recommendedName>
        <fullName evidence="3">Glycosyltransferase</fullName>
    </recommendedName>
</protein>
<dbReference type="OrthoDB" id="452659at2"/>
<organism evidence="1 2">
    <name type="scientific">Stenomitos frigidus ULC18</name>
    <dbReference type="NCBI Taxonomy" id="2107698"/>
    <lineage>
        <taxon>Bacteria</taxon>
        <taxon>Bacillati</taxon>
        <taxon>Cyanobacteriota</taxon>
        <taxon>Cyanophyceae</taxon>
        <taxon>Leptolyngbyales</taxon>
        <taxon>Leptolyngbyaceae</taxon>
        <taxon>Stenomitos</taxon>
    </lineage>
</organism>
<comment type="caution">
    <text evidence="1">The sequence shown here is derived from an EMBL/GenBank/DDBJ whole genome shotgun (WGS) entry which is preliminary data.</text>
</comment>
<accession>A0A2T1ED29</accession>
<reference evidence="1 2" key="2">
    <citation type="submission" date="2018-03" db="EMBL/GenBank/DDBJ databases">
        <title>The ancient ancestry and fast evolution of plastids.</title>
        <authorList>
            <person name="Moore K.R."/>
            <person name="Magnabosco C."/>
            <person name="Momper L."/>
            <person name="Gold D.A."/>
            <person name="Bosak T."/>
            <person name="Fournier G.P."/>
        </authorList>
    </citation>
    <scope>NUCLEOTIDE SEQUENCE [LARGE SCALE GENOMIC DNA]</scope>
    <source>
        <strain evidence="1 2">ULC18</strain>
    </source>
</reference>
<gene>
    <name evidence="1" type="ORF">C7B82_08600</name>
</gene>
<dbReference type="Pfam" id="PF13692">
    <property type="entry name" value="Glyco_trans_1_4"/>
    <property type="match status" value="1"/>
</dbReference>
<dbReference type="RefSeq" id="WP_106255891.1">
    <property type="nucleotide sequence ID" value="NZ_CAWNSW010000046.1"/>
</dbReference>
<dbReference type="SUPFAM" id="SSF53756">
    <property type="entry name" value="UDP-Glycosyltransferase/glycogen phosphorylase"/>
    <property type="match status" value="1"/>
</dbReference>
<evidence type="ECO:0000313" key="2">
    <source>
        <dbReference type="Proteomes" id="UP000239576"/>
    </source>
</evidence>
<dbReference type="Gene3D" id="3.40.50.2000">
    <property type="entry name" value="Glycogen Phosphorylase B"/>
    <property type="match status" value="2"/>
</dbReference>
<dbReference type="AlphaFoldDB" id="A0A2T1ED29"/>
<sequence length="452" mass="51088">MNILIVSSYLNYPCNNGASVAQFATLEYLSKLCNVSLLLPENHSITRENLHELSKLLPYVKIYELGDSNFLSSKGRLANKGGKRFLSAARLLKNGLSQLMNYLPVFSVKTGRALSNRERFTRDYASSSSNPYLLLSQSFVDKLLEIISIERINLVQIEFVENLSLVTIIPDHVKKVYLSHESRLARIQSHIEEKQLQSIYADYVYNFNHRIKKAFLSEFDAISTFSDHDTFTLEVALGEASKRIQFSTMPFPVFDEDFKEISVDTFQMPNKLIFVGGDSHYPNKEAAEWFINEVSVEVREQFGLMLHIIGKWDEKTVERYKKHPGGVNFVGYVDNLYEASKNSISISPITIGAGLKTKIITAMAQGLPVIATEFSLAGINVKHMESVLVANDKKAFLWSIDYLLKDIKRTFLICKNAQDSIKSTCSQAIVSKLKYNFYKDVLAGVAKSGESF</sequence>
<reference evidence="2" key="1">
    <citation type="submission" date="2018-02" db="EMBL/GenBank/DDBJ databases">
        <authorList>
            <person name="Moore K."/>
            <person name="Momper L."/>
        </authorList>
    </citation>
    <scope>NUCLEOTIDE SEQUENCE [LARGE SCALE GENOMIC DNA]</scope>
    <source>
        <strain evidence="2">ULC18</strain>
    </source>
</reference>
<evidence type="ECO:0008006" key="3">
    <source>
        <dbReference type="Google" id="ProtNLM"/>
    </source>
</evidence>
<evidence type="ECO:0000313" key="1">
    <source>
        <dbReference type="EMBL" id="PSB30593.1"/>
    </source>
</evidence>
<proteinExistence type="predicted"/>
<keyword evidence="2" id="KW-1185">Reference proteome</keyword>
<dbReference type="EMBL" id="PVWK01000050">
    <property type="protein sequence ID" value="PSB30593.1"/>
    <property type="molecule type" value="Genomic_DNA"/>
</dbReference>
<dbReference type="Proteomes" id="UP000239576">
    <property type="component" value="Unassembled WGS sequence"/>
</dbReference>
<name>A0A2T1ED29_9CYAN</name>